<keyword evidence="6" id="KW-1185">Reference proteome</keyword>
<dbReference type="Proteomes" id="UP001056384">
    <property type="component" value="Chromosome 5"/>
</dbReference>
<evidence type="ECO:0000256" key="2">
    <source>
        <dbReference type="ARBA" id="ARBA00022737"/>
    </source>
</evidence>
<dbReference type="SUPFAM" id="SSF48371">
    <property type="entry name" value="ARM repeat"/>
    <property type="match status" value="1"/>
</dbReference>
<reference evidence="5" key="1">
    <citation type="submission" date="2022-06" db="EMBL/GenBank/DDBJ databases">
        <title>Complete genome sequences of two strains of the flax pathogen Septoria linicola.</title>
        <authorList>
            <person name="Lapalu N."/>
            <person name="Simon A."/>
            <person name="Demenou B."/>
            <person name="Paumier D."/>
            <person name="Guillot M.-P."/>
            <person name="Gout L."/>
            <person name="Valade R."/>
        </authorList>
    </citation>
    <scope>NUCLEOTIDE SEQUENCE</scope>
    <source>
        <strain evidence="5">SE15195</strain>
    </source>
</reference>
<dbReference type="InterPro" id="IPR016024">
    <property type="entry name" value="ARM-type_fold"/>
</dbReference>
<dbReference type="InterPro" id="IPR011989">
    <property type="entry name" value="ARM-like"/>
</dbReference>
<dbReference type="PANTHER" id="PTHR19316">
    <property type="entry name" value="PROTEIN FOLDING REGULATOR"/>
    <property type="match status" value="1"/>
</dbReference>
<comment type="function">
    <text evidence="3">Functions as a nucleotide exchange factor (NEF) for Hsp70 chaperones which accelerates the release of ADP. Required for fully efficient Hsp70-mediated folding of proteins.</text>
</comment>
<keyword evidence="2" id="KW-0677">Repeat</keyword>
<sequence>MSDQAALNQLLQWGIANSANANGDAPAGERRDPTKGLNPDMLAQLMGGPSDADRMKDAMHAIVAPMDKVDLENKLIAWDNFEQLIEQIDNANNMVPLQLWAPLIRQLDHEEPEMRKNAALCINTAVQNNVKSQEHANSLDVVPKLAKLATEDTDQGVRKKAIGALSSYVRNFQPGMDELEKALPESVWKSSKGGQDAADMESCDEIIQKLRDLSAARA</sequence>
<dbReference type="Gene3D" id="1.25.10.10">
    <property type="entry name" value="Leucine-rich Repeat Variant"/>
    <property type="match status" value="1"/>
</dbReference>
<dbReference type="PANTHER" id="PTHR19316:SF18">
    <property type="entry name" value="HSP70-BINDING PROTEIN 1"/>
    <property type="match status" value="1"/>
</dbReference>
<evidence type="ECO:0000313" key="5">
    <source>
        <dbReference type="EMBL" id="USW52979.1"/>
    </source>
</evidence>
<dbReference type="InterPro" id="IPR013918">
    <property type="entry name" value="Nucleotide_exch_fac_Fes1"/>
</dbReference>
<dbReference type="AlphaFoldDB" id="A0A9Q9EK79"/>
<feature type="domain" description="Nucleotide exchange factor Fes1" evidence="4">
    <location>
        <begin position="7"/>
        <end position="94"/>
    </location>
</feature>
<gene>
    <name evidence="5" type="ORF">Slin15195_G062980</name>
</gene>
<dbReference type="GO" id="GO:0000774">
    <property type="term" value="F:adenyl-nucleotide exchange factor activity"/>
    <property type="evidence" value="ECO:0007669"/>
    <property type="project" value="TreeGrafter"/>
</dbReference>
<protein>
    <submittedName>
        <fullName evidence="5">Armadillo-like helical, nucleotide exchange factor Fes1</fullName>
    </submittedName>
</protein>
<accession>A0A9Q9EK79</accession>
<dbReference type="EMBL" id="CP099422">
    <property type="protein sequence ID" value="USW52979.1"/>
    <property type="molecule type" value="Genomic_DNA"/>
</dbReference>
<dbReference type="Pfam" id="PF08609">
    <property type="entry name" value="Fes1"/>
    <property type="match status" value="1"/>
</dbReference>
<evidence type="ECO:0000256" key="1">
    <source>
        <dbReference type="ARBA" id="ARBA00011045"/>
    </source>
</evidence>
<comment type="similarity">
    <text evidence="1">Belongs to the FES1 family.</text>
</comment>
<evidence type="ECO:0000259" key="4">
    <source>
        <dbReference type="Pfam" id="PF08609"/>
    </source>
</evidence>
<evidence type="ECO:0000313" key="6">
    <source>
        <dbReference type="Proteomes" id="UP001056384"/>
    </source>
</evidence>
<proteinExistence type="inferred from homology"/>
<dbReference type="InterPro" id="IPR050693">
    <property type="entry name" value="Hsp70_NEF-Inhibitors"/>
</dbReference>
<name>A0A9Q9EK79_9PEZI</name>
<organism evidence="5 6">
    <name type="scientific">Septoria linicola</name>
    <dbReference type="NCBI Taxonomy" id="215465"/>
    <lineage>
        <taxon>Eukaryota</taxon>
        <taxon>Fungi</taxon>
        <taxon>Dikarya</taxon>
        <taxon>Ascomycota</taxon>
        <taxon>Pezizomycotina</taxon>
        <taxon>Dothideomycetes</taxon>
        <taxon>Dothideomycetidae</taxon>
        <taxon>Mycosphaerellales</taxon>
        <taxon>Mycosphaerellaceae</taxon>
        <taxon>Septoria</taxon>
    </lineage>
</organism>
<evidence type="ECO:0000256" key="3">
    <source>
        <dbReference type="ARBA" id="ARBA00024912"/>
    </source>
</evidence>
<dbReference type="GO" id="GO:0005783">
    <property type="term" value="C:endoplasmic reticulum"/>
    <property type="evidence" value="ECO:0007669"/>
    <property type="project" value="TreeGrafter"/>
</dbReference>